<proteinExistence type="predicted"/>
<feature type="non-terminal residue" evidence="2">
    <location>
        <position position="1"/>
    </location>
</feature>
<gene>
    <name evidence="2" type="ORF">Tci_868413</name>
</gene>
<evidence type="ECO:0000313" key="2">
    <source>
        <dbReference type="EMBL" id="GFC96443.1"/>
    </source>
</evidence>
<evidence type="ECO:0000256" key="1">
    <source>
        <dbReference type="SAM" id="MobiDB-lite"/>
    </source>
</evidence>
<feature type="compositionally biased region" description="Basic and acidic residues" evidence="1">
    <location>
        <begin position="28"/>
        <end position="37"/>
    </location>
</feature>
<accession>A0A699SH45</accession>
<dbReference type="EMBL" id="BKCJ011160235">
    <property type="protein sequence ID" value="GFC96443.1"/>
    <property type="molecule type" value="Genomic_DNA"/>
</dbReference>
<organism evidence="2">
    <name type="scientific">Tanacetum cinerariifolium</name>
    <name type="common">Dalmatian daisy</name>
    <name type="synonym">Chrysanthemum cinerariifolium</name>
    <dbReference type="NCBI Taxonomy" id="118510"/>
    <lineage>
        <taxon>Eukaryota</taxon>
        <taxon>Viridiplantae</taxon>
        <taxon>Streptophyta</taxon>
        <taxon>Embryophyta</taxon>
        <taxon>Tracheophyta</taxon>
        <taxon>Spermatophyta</taxon>
        <taxon>Magnoliopsida</taxon>
        <taxon>eudicotyledons</taxon>
        <taxon>Gunneridae</taxon>
        <taxon>Pentapetalae</taxon>
        <taxon>asterids</taxon>
        <taxon>campanulids</taxon>
        <taxon>Asterales</taxon>
        <taxon>Asteraceae</taxon>
        <taxon>Asteroideae</taxon>
        <taxon>Anthemideae</taxon>
        <taxon>Anthemidinae</taxon>
        <taxon>Tanacetum</taxon>
    </lineage>
</organism>
<reference evidence="2" key="1">
    <citation type="journal article" date="2019" name="Sci. Rep.">
        <title>Draft genome of Tanacetum cinerariifolium, the natural source of mosquito coil.</title>
        <authorList>
            <person name="Yamashiro T."/>
            <person name="Shiraishi A."/>
            <person name="Satake H."/>
            <person name="Nakayama K."/>
        </authorList>
    </citation>
    <scope>NUCLEOTIDE SEQUENCE</scope>
</reference>
<protein>
    <submittedName>
        <fullName evidence="2">Uncharacterized protein</fullName>
    </submittedName>
</protein>
<sequence length="86" mass="9687">DSKSTDRPARSILTLKPLPTINPKDKRKGVLEEPESAKKVTKSDFDAAQIAKDEEIARLLEVELQAELERKRQRGTSIHGLHCKLI</sequence>
<name>A0A699SH45_TANCI</name>
<comment type="caution">
    <text evidence="2">The sequence shown here is derived from an EMBL/GenBank/DDBJ whole genome shotgun (WGS) entry which is preliminary data.</text>
</comment>
<feature type="region of interest" description="Disordered" evidence="1">
    <location>
        <begin position="18"/>
        <end position="37"/>
    </location>
</feature>
<dbReference type="AlphaFoldDB" id="A0A699SH45"/>